<dbReference type="InterPro" id="IPR036390">
    <property type="entry name" value="WH_DNA-bd_sf"/>
</dbReference>
<name>A0A6H9YXQ2_9ACTN</name>
<dbReference type="Gene3D" id="1.10.10.10">
    <property type="entry name" value="Winged helix-like DNA-binding domain superfamily/Winged helix DNA-binding domain"/>
    <property type="match status" value="1"/>
</dbReference>
<evidence type="ECO:0000259" key="1">
    <source>
        <dbReference type="Pfam" id="PF09339"/>
    </source>
</evidence>
<dbReference type="OrthoDB" id="122286at2"/>
<sequence length="114" mass="12544">MSAVRMTLALQLVLRHTLAEPDREWFGNEIAQATGLADGTVYPMLARLERAGWLSIRHEAPAERGTERRPSRRYVRWTEQGVAAARSALAGLSGQRVHIATVLPEPSTILEAAS</sequence>
<dbReference type="Pfam" id="PF09339">
    <property type="entry name" value="HTH_IclR"/>
    <property type="match status" value="1"/>
</dbReference>
<dbReference type="RefSeq" id="WP_151562153.1">
    <property type="nucleotide sequence ID" value="NZ_WBMT01000009.1"/>
</dbReference>
<dbReference type="GO" id="GO:0006355">
    <property type="term" value="P:regulation of DNA-templated transcription"/>
    <property type="evidence" value="ECO:0007669"/>
    <property type="project" value="InterPro"/>
</dbReference>
<keyword evidence="3" id="KW-1185">Reference proteome</keyword>
<organism evidence="2 3">
    <name type="scientific">Actinomadura rudentiformis</name>
    <dbReference type="NCBI Taxonomy" id="359158"/>
    <lineage>
        <taxon>Bacteria</taxon>
        <taxon>Bacillati</taxon>
        <taxon>Actinomycetota</taxon>
        <taxon>Actinomycetes</taxon>
        <taxon>Streptosporangiales</taxon>
        <taxon>Thermomonosporaceae</taxon>
        <taxon>Actinomadura</taxon>
    </lineage>
</organism>
<evidence type="ECO:0000313" key="3">
    <source>
        <dbReference type="Proteomes" id="UP000468735"/>
    </source>
</evidence>
<dbReference type="AlphaFoldDB" id="A0A6H9YXQ2"/>
<comment type="caution">
    <text evidence="2">The sequence shown here is derived from an EMBL/GenBank/DDBJ whole genome shotgun (WGS) entry which is preliminary data.</text>
</comment>
<protein>
    <submittedName>
        <fullName evidence="2">PadR family transcriptional regulator</fullName>
    </submittedName>
</protein>
<evidence type="ECO:0000313" key="2">
    <source>
        <dbReference type="EMBL" id="KAB2347374.1"/>
    </source>
</evidence>
<reference evidence="2 3" key="1">
    <citation type="submission" date="2019-09" db="EMBL/GenBank/DDBJ databases">
        <title>Actinomadura physcomitrii sp. nov., a novel actinomycete isolated from moss [Physcomitrium sphaericum (Ludw) Fuernr].</title>
        <authorList>
            <person name="Zhuang X."/>
            <person name="Liu C."/>
        </authorList>
    </citation>
    <scope>NUCLEOTIDE SEQUENCE [LARGE SCALE GENOMIC DNA]</scope>
    <source>
        <strain evidence="2 3">HMC1</strain>
    </source>
</reference>
<dbReference type="Proteomes" id="UP000468735">
    <property type="component" value="Unassembled WGS sequence"/>
</dbReference>
<dbReference type="GO" id="GO:0003677">
    <property type="term" value="F:DNA binding"/>
    <property type="evidence" value="ECO:0007669"/>
    <property type="project" value="InterPro"/>
</dbReference>
<proteinExistence type="predicted"/>
<dbReference type="InterPro" id="IPR036388">
    <property type="entry name" value="WH-like_DNA-bd_sf"/>
</dbReference>
<accession>A0A6H9YXQ2</accession>
<gene>
    <name evidence="2" type="ORF">F8566_20390</name>
</gene>
<feature type="domain" description="HTH iclR-type" evidence="1">
    <location>
        <begin position="18"/>
        <end position="54"/>
    </location>
</feature>
<dbReference type="SUPFAM" id="SSF46785">
    <property type="entry name" value="Winged helix' DNA-binding domain"/>
    <property type="match status" value="1"/>
</dbReference>
<dbReference type="EMBL" id="WBMT01000009">
    <property type="protein sequence ID" value="KAB2347374.1"/>
    <property type="molecule type" value="Genomic_DNA"/>
</dbReference>
<dbReference type="InterPro" id="IPR005471">
    <property type="entry name" value="Tscrpt_reg_IclR_N"/>
</dbReference>